<keyword evidence="3" id="KW-0731">Sigma factor</keyword>
<name>A0A2P8FQC8_9BACT</name>
<sequence>MEQDSVLWQKFREGDPLAFEQLLRNYYRPLFDYGRRFVSDRDVLKDLVHDLFLYLWERRESLGKTDQIKPYLLTSLRNRIFKNSNRLEARPEIFLALEHTPEDFHETANSIESELILTEFAAEKHSRIQHIIQSLTPRQQEIIHLKFYQDLSNERIAEILNISRPATANLLYESLKMFREKWLLLAGMLLLFLVRGH</sequence>
<dbReference type="SUPFAM" id="SSF88659">
    <property type="entry name" value="Sigma3 and sigma4 domains of RNA polymerase sigma factors"/>
    <property type="match status" value="1"/>
</dbReference>
<dbReference type="PANTHER" id="PTHR43133">
    <property type="entry name" value="RNA POLYMERASE ECF-TYPE SIGMA FACTO"/>
    <property type="match status" value="1"/>
</dbReference>
<dbReference type="InterPro" id="IPR014284">
    <property type="entry name" value="RNA_pol_sigma-70_dom"/>
</dbReference>
<dbReference type="PANTHER" id="PTHR43133:SF46">
    <property type="entry name" value="RNA POLYMERASE SIGMA-70 FACTOR ECF SUBFAMILY"/>
    <property type="match status" value="1"/>
</dbReference>
<dbReference type="InterPro" id="IPR013325">
    <property type="entry name" value="RNA_pol_sigma_r2"/>
</dbReference>
<evidence type="ECO:0000259" key="5">
    <source>
        <dbReference type="Pfam" id="PF04542"/>
    </source>
</evidence>
<dbReference type="CDD" id="cd06171">
    <property type="entry name" value="Sigma70_r4"/>
    <property type="match status" value="1"/>
</dbReference>
<dbReference type="EMBL" id="PYAS01000015">
    <property type="protein sequence ID" value="PSL23907.1"/>
    <property type="molecule type" value="Genomic_DNA"/>
</dbReference>
<keyword evidence="8" id="KW-1185">Reference proteome</keyword>
<evidence type="ECO:0000313" key="7">
    <source>
        <dbReference type="EMBL" id="PSL23907.1"/>
    </source>
</evidence>
<feature type="domain" description="RNA polymerase sigma-70 region 2" evidence="5">
    <location>
        <begin position="22"/>
        <end position="80"/>
    </location>
</feature>
<proteinExistence type="inferred from homology"/>
<dbReference type="InterPro" id="IPR039425">
    <property type="entry name" value="RNA_pol_sigma-70-like"/>
</dbReference>
<evidence type="ECO:0000256" key="3">
    <source>
        <dbReference type="ARBA" id="ARBA00023082"/>
    </source>
</evidence>
<accession>A0A2P8FQC8</accession>
<evidence type="ECO:0000256" key="4">
    <source>
        <dbReference type="ARBA" id="ARBA00023163"/>
    </source>
</evidence>
<organism evidence="7 8">
    <name type="scientific">Dyadobacter jiangsuensis</name>
    <dbReference type="NCBI Taxonomy" id="1591085"/>
    <lineage>
        <taxon>Bacteria</taxon>
        <taxon>Pseudomonadati</taxon>
        <taxon>Bacteroidota</taxon>
        <taxon>Cytophagia</taxon>
        <taxon>Cytophagales</taxon>
        <taxon>Spirosomataceae</taxon>
        <taxon>Dyadobacter</taxon>
    </lineage>
</organism>
<dbReference type="Pfam" id="PF08281">
    <property type="entry name" value="Sigma70_r4_2"/>
    <property type="match status" value="1"/>
</dbReference>
<dbReference type="GO" id="GO:0006352">
    <property type="term" value="P:DNA-templated transcription initiation"/>
    <property type="evidence" value="ECO:0007669"/>
    <property type="project" value="InterPro"/>
</dbReference>
<dbReference type="InterPro" id="IPR013249">
    <property type="entry name" value="RNA_pol_sigma70_r4_t2"/>
</dbReference>
<dbReference type="Proteomes" id="UP000241964">
    <property type="component" value="Unassembled WGS sequence"/>
</dbReference>
<protein>
    <submittedName>
        <fullName evidence="7">RNA polymerase sigma factor (Sigma-70 family)</fullName>
    </submittedName>
</protein>
<dbReference type="RefSeq" id="WP_106598466.1">
    <property type="nucleotide sequence ID" value="NZ_PYAS01000015.1"/>
</dbReference>
<gene>
    <name evidence="7" type="ORF">CLV60_115103</name>
</gene>
<dbReference type="SUPFAM" id="SSF88946">
    <property type="entry name" value="Sigma2 domain of RNA polymerase sigma factors"/>
    <property type="match status" value="1"/>
</dbReference>
<feature type="domain" description="RNA polymerase sigma factor 70 region 4 type 2" evidence="6">
    <location>
        <begin position="127"/>
        <end position="176"/>
    </location>
</feature>
<evidence type="ECO:0000259" key="6">
    <source>
        <dbReference type="Pfam" id="PF08281"/>
    </source>
</evidence>
<dbReference type="AlphaFoldDB" id="A0A2P8FQC8"/>
<evidence type="ECO:0000313" key="8">
    <source>
        <dbReference type="Proteomes" id="UP000241964"/>
    </source>
</evidence>
<dbReference type="GO" id="GO:0016987">
    <property type="term" value="F:sigma factor activity"/>
    <property type="evidence" value="ECO:0007669"/>
    <property type="project" value="UniProtKB-KW"/>
</dbReference>
<comment type="similarity">
    <text evidence="1">Belongs to the sigma-70 factor family. ECF subfamily.</text>
</comment>
<dbReference type="GO" id="GO:0003677">
    <property type="term" value="F:DNA binding"/>
    <property type="evidence" value="ECO:0007669"/>
    <property type="project" value="InterPro"/>
</dbReference>
<dbReference type="Gene3D" id="1.10.10.10">
    <property type="entry name" value="Winged helix-like DNA-binding domain superfamily/Winged helix DNA-binding domain"/>
    <property type="match status" value="1"/>
</dbReference>
<dbReference type="InterPro" id="IPR007627">
    <property type="entry name" value="RNA_pol_sigma70_r2"/>
</dbReference>
<dbReference type="Pfam" id="PF04542">
    <property type="entry name" value="Sigma70_r2"/>
    <property type="match status" value="1"/>
</dbReference>
<keyword evidence="2" id="KW-0805">Transcription regulation</keyword>
<evidence type="ECO:0000256" key="2">
    <source>
        <dbReference type="ARBA" id="ARBA00023015"/>
    </source>
</evidence>
<dbReference type="OrthoDB" id="9150024at2"/>
<dbReference type="InterPro" id="IPR036388">
    <property type="entry name" value="WH-like_DNA-bd_sf"/>
</dbReference>
<comment type="caution">
    <text evidence="7">The sequence shown here is derived from an EMBL/GenBank/DDBJ whole genome shotgun (WGS) entry which is preliminary data.</text>
</comment>
<dbReference type="InterPro" id="IPR013324">
    <property type="entry name" value="RNA_pol_sigma_r3/r4-like"/>
</dbReference>
<dbReference type="Gene3D" id="1.10.1740.10">
    <property type="match status" value="1"/>
</dbReference>
<reference evidence="7 8" key="1">
    <citation type="submission" date="2018-03" db="EMBL/GenBank/DDBJ databases">
        <title>Genomic Encyclopedia of Archaeal and Bacterial Type Strains, Phase II (KMG-II): from individual species to whole genera.</title>
        <authorList>
            <person name="Goeker M."/>
        </authorList>
    </citation>
    <scope>NUCLEOTIDE SEQUENCE [LARGE SCALE GENOMIC DNA]</scope>
    <source>
        <strain evidence="7 8">DSM 29057</strain>
    </source>
</reference>
<keyword evidence="4" id="KW-0804">Transcription</keyword>
<evidence type="ECO:0000256" key="1">
    <source>
        <dbReference type="ARBA" id="ARBA00010641"/>
    </source>
</evidence>
<dbReference type="NCBIfam" id="TIGR02937">
    <property type="entry name" value="sigma70-ECF"/>
    <property type="match status" value="1"/>
</dbReference>